<proteinExistence type="predicted"/>
<dbReference type="SUPFAM" id="SSF52833">
    <property type="entry name" value="Thioredoxin-like"/>
    <property type="match status" value="1"/>
</dbReference>
<evidence type="ECO:0000313" key="1">
    <source>
        <dbReference type="EMBL" id="RAW14680.1"/>
    </source>
</evidence>
<reference evidence="1 2" key="1">
    <citation type="submission" date="2018-06" db="EMBL/GenBank/DDBJ databases">
        <title>Phytoactinopolyspora halophila sp. nov., a novel halophilic actinomycete isolated from a saline soil in China.</title>
        <authorList>
            <person name="Tang S.-K."/>
        </authorList>
    </citation>
    <scope>NUCLEOTIDE SEQUENCE [LARGE SCALE GENOMIC DNA]</scope>
    <source>
        <strain evidence="1 2">YIM 96934</strain>
    </source>
</reference>
<gene>
    <name evidence="1" type="ORF">DPM12_10490</name>
</gene>
<dbReference type="AlphaFoldDB" id="A0A329QQP1"/>
<dbReference type="Gene3D" id="3.40.30.10">
    <property type="entry name" value="Glutaredoxin"/>
    <property type="match status" value="1"/>
</dbReference>
<comment type="caution">
    <text evidence="1">The sequence shown here is derived from an EMBL/GenBank/DDBJ whole genome shotgun (WGS) entry which is preliminary data.</text>
</comment>
<sequence length="81" mass="8866">MTGQKEQVPPFLVSETKCARQRGEIGVMTSDHGAARLRAELDRVQRLGIESVPVFYFDDGSVLDGEQAEETLLAALDTLTT</sequence>
<evidence type="ECO:0008006" key="3">
    <source>
        <dbReference type="Google" id="ProtNLM"/>
    </source>
</evidence>
<organism evidence="1 2">
    <name type="scientific">Phytoactinopolyspora halophila</name>
    <dbReference type="NCBI Taxonomy" id="1981511"/>
    <lineage>
        <taxon>Bacteria</taxon>
        <taxon>Bacillati</taxon>
        <taxon>Actinomycetota</taxon>
        <taxon>Actinomycetes</taxon>
        <taxon>Jiangellales</taxon>
        <taxon>Jiangellaceae</taxon>
        <taxon>Phytoactinopolyspora</taxon>
    </lineage>
</organism>
<name>A0A329QQP1_9ACTN</name>
<keyword evidence="2" id="KW-1185">Reference proteome</keyword>
<dbReference type="InterPro" id="IPR036249">
    <property type="entry name" value="Thioredoxin-like_sf"/>
</dbReference>
<protein>
    <recommendedName>
        <fullName evidence="3">DSBA-like thioredoxin domain-containing protein</fullName>
    </recommendedName>
</protein>
<accession>A0A329QQP1</accession>
<dbReference type="EMBL" id="QMIG01000008">
    <property type="protein sequence ID" value="RAW14680.1"/>
    <property type="molecule type" value="Genomic_DNA"/>
</dbReference>
<evidence type="ECO:0000313" key="2">
    <source>
        <dbReference type="Proteomes" id="UP000250462"/>
    </source>
</evidence>
<dbReference type="Proteomes" id="UP000250462">
    <property type="component" value="Unassembled WGS sequence"/>
</dbReference>